<evidence type="ECO:0000256" key="8">
    <source>
        <dbReference type="ARBA" id="ARBA00022857"/>
    </source>
</evidence>
<evidence type="ECO:0000256" key="5">
    <source>
        <dbReference type="ARBA" id="ARBA00022679"/>
    </source>
</evidence>
<dbReference type="Proteomes" id="UP000253934">
    <property type="component" value="Unassembled WGS sequence"/>
</dbReference>
<name>A0A369KN15_9BACT</name>
<dbReference type="InterPro" id="IPR002218">
    <property type="entry name" value="MnmG-rel"/>
</dbReference>
<feature type="binding site" evidence="10">
    <location>
        <begin position="7"/>
        <end position="12"/>
    </location>
    <ligand>
        <name>FAD</name>
        <dbReference type="ChEBI" id="CHEBI:57692"/>
    </ligand>
</feature>
<comment type="cofactor">
    <cofactor evidence="1 10">
        <name>FAD</name>
        <dbReference type="ChEBI" id="CHEBI:57692"/>
    </cofactor>
</comment>
<keyword evidence="2 10" id="KW-0963">Cytoplasm</keyword>
<comment type="caution">
    <text evidence="12">The sequence shown here is derived from an EMBL/GenBank/DDBJ whole genome shotgun (WGS) entry which is preliminary data.</text>
</comment>
<sequence>MNVAVIGAGLAGSECAWILAEQYGISVSLFEMKAKKTTPAQISPNLYAELVCSNSLKSKSRLNPAGILKDELTKLGSLILPYAKKYEVPAGETLAVDRERFSEGITQSIKTHSKIKTFDVIIQSIEDLLSYGDFSAVVIATGPLTDDALANNLRHMTGSDQLYFYDAIAPILDGDTIDHSVAFYANRQSKTHAYEKKKQATQALLDGLPELECNDEEEGDYLNLPLNKDEYFSFVEKVKQGAKVPHKNFEEPRYFNGCQPIEVLAESGPRTLSFGPMKPKGLICPRTGRMPYAVVQLRKEKLSDTAWNMVGFQTRLTWGAQKEILRTLPGLNQVEFFRMGSMHRNTYFVSPNILNKDFSLKCNPKLYLAGQIMGVEGYLESAAMGVLIAHVIGNKLTKNKLLTPPPTNTSLGCLARFCTEAEAKRFTPMNIHWGLFQELCESDIKKFSSTPDALLKLKKLDKSVKRELMACRAEELFDKWVGENF</sequence>
<keyword evidence="3 10" id="KW-0489">Methyltransferase</keyword>
<feature type="domain" description="MnmG N-terminal" evidence="11">
    <location>
        <begin position="214"/>
        <end position="398"/>
    </location>
</feature>
<keyword evidence="9 10" id="KW-0520">NAD</keyword>
<dbReference type="GO" id="GO:0050660">
    <property type="term" value="F:flavin adenine dinucleotide binding"/>
    <property type="evidence" value="ECO:0007669"/>
    <property type="project" value="UniProtKB-UniRule"/>
</dbReference>
<comment type="similarity">
    <text evidence="10">Belongs to the MnmG family. TrmFO subfamily.</text>
</comment>
<dbReference type="AlphaFoldDB" id="A0A369KN15"/>
<gene>
    <name evidence="10" type="primary">trmFO</name>
    <name evidence="12" type="ORF">DCC88_07380</name>
</gene>
<dbReference type="GO" id="GO:0030488">
    <property type="term" value="P:tRNA methylation"/>
    <property type="evidence" value="ECO:0007669"/>
    <property type="project" value="TreeGrafter"/>
</dbReference>
<dbReference type="NCBIfam" id="NF003739">
    <property type="entry name" value="PRK05335.1"/>
    <property type="match status" value="1"/>
</dbReference>
<dbReference type="InterPro" id="IPR004417">
    <property type="entry name" value="TrmFO"/>
</dbReference>
<keyword evidence="6 10" id="KW-0819">tRNA processing</keyword>
<evidence type="ECO:0000256" key="6">
    <source>
        <dbReference type="ARBA" id="ARBA00022694"/>
    </source>
</evidence>
<keyword evidence="5 10" id="KW-0808">Transferase</keyword>
<evidence type="ECO:0000256" key="2">
    <source>
        <dbReference type="ARBA" id="ARBA00022490"/>
    </source>
</evidence>
<dbReference type="GO" id="GO:0047151">
    <property type="term" value="F:tRNA (uracil(54)-C5)-methyltransferase activity, 5,10-methylenetetrahydrofolate-dependent"/>
    <property type="evidence" value="ECO:0007669"/>
    <property type="project" value="UniProtKB-UniRule"/>
</dbReference>
<proteinExistence type="inferred from homology"/>
<keyword evidence="13" id="KW-1185">Reference proteome</keyword>
<dbReference type="Pfam" id="PF01134">
    <property type="entry name" value="GIDA"/>
    <property type="match status" value="2"/>
</dbReference>
<dbReference type="Gene3D" id="3.50.50.60">
    <property type="entry name" value="FAD/NAD(P)-binding domain"/>
    <property type="match status" value="2"/>
</dbReference>
<dbReference type="PANTHER" id="PTHR11806">
    <property type="entry name" value="GLUCOSE INHIBITED DIVISION PROTEIN A"/>
    <property type="match status" value="1"/>
</dbReference>
<comment type="subcellular location">
    <subcellularLocation>
        <location evidence="10">Cytoplasm</location>
    </subcellularLocation>
</comment>
<dbReference type="EC" id="2.1.1.74" evidence="10"/>
<keyword evidence="8 10" id="KW-0521">NADP</keyword>
<evidence type="ECO:0000256" key="4">
    <source>
        <dbReference type="ARBA" id="ARBA00022630"/>
    </source>
</evidence>
<feature type="domain" description="MnmG N-terminal" evidence="11">
    <location>
        <begin position="3"/>
        <end position="197"/>
    </location>
</feature>
<evidence type="ECO:0000256" key="9">
    <source>
        <dbReference type="ARBA" id="ARBA00023027"/>
    </source>
</evidence>
<evidence type="ECO:0000256" key="10">
    <source>
        <dbReference type="HAMAP-Rule" id="MF_01037"/>
    </source>
</evidence>
<dbReference type="InterPro" id="IPR040131">
    <property type="entry name" value="MnmG_N"/>
</dbReference>
<comment type="catalytic activity">
    <reaction evidence="10">
        <text>uridine(54) in tRNA + (6R)-5,10-methylene-5,6,7,8-tetrahydrofolate + NADPH + H(+) = 5-methyluridine(54) in tRNA + (6S)-5,6,7,8-tetrahydrofolate + NADP(+)</text>
        <dbReference type="Rhea" id="RHEA:62372"/>
        <dbReference type="Rhea" id="RHEA-COMP:10167"/>
        <dbReference type="Rhea" id="RHEA-COMP:10193"/>
        <dbReference type="ChEBI" id="CHEBI:15378"/>
        <dbReference type="ChEBI" id="CHEBI:15636"/>
        <dbReference type="ChEBI" id="CHEBI:57453"/>
        <dbReference type="ChEBI" id="CHEBI:57783"/>
        <dbReference type="ChEBI" id="CHEBI:58349"/>
        <dbReference type="ChEBI" id="CHEBI:65315"/>
        <dbReference type="ChEBI" id="CHEBI:74447"/>
        <dbReference type="EC" id="2.1.1.74"/>
    </reaction>
</comment>
<accession>A0A369KN15</accession>
<dbReference type="GO" id="GO:0005829">
    <property type="term" value="C:cytosol"/>
    <property type="evidence" value="ECO:0007669"/>
    <property type="project" value="TreeGrafter"/>
</dbReference>
<keyword evidence="4 10" id="KW-0285">Flavoprotein</keyword>
<evidence type="ECO:0000256" key="1">
    <source>
        <dbReference type="ARBA" id="ARBA00001974"/>
    </source>
</evidence>
<evidence type="ECO:0000313" key="12">
    <source>
        <dbReference type="EMBL" id="RDB36021.1"/>
    </source>
</evidence>
<dbReference type="HAMAP" id="MF_01037">
    <property type="entry name" value="TrmFO"/>
    <property type="match status" value="1"/>
</dbReference>
<comment type="catalytic activity">
    <reaction evidence="10">
        <text>uridine(54) in tRNA + (6R)-5,10-methylene-5,6,7,8-tetrahydrofolate + NADH + H(+) = 5-methyluridine(54) in tRNA + (6S)-5,6,7,8-tetrahydrofolate + NAD(+)</text>
        <dbReference type="Rhea" id="RHEA:16873"/>
        <dbReference type="Rhea" id="RHEA-COMP:10167"/>
        <dbReference type="Rhea" id="RHEA-COMP:10193"/>
        <dbReference type="ChEBI" id="CHEBI:15378"/>
        <dbReference type="ChEBI" id="CHEBI:15636"/>
        <dbReference type="ChEBI" id="CHEBI:57453"/>
        <dbReference type="ChEBI" id="CHEBI:57540"/>
        <dbReference type="ChEBI" id="CHEBI:57945"/>
        <dbReference type="ChEBI" id="CHEBI:65315"/>
        <dbReference type="ChEBI" id="CHEBI:74447"/>
        <dbReference type="EC" id="2.1.1.74"/>
    </reaction>
</comment>
<dbReference type="InterPro" id="IPR036188">
    <property type="entry name" value="FAD/NAD-bd_sf"/>
</dbReference>
<evidence type="ECO:0000313" key="13">
    <source>
        <dbReference type="Proteomes" id="UP000253934"/>
    </source>
</evidence>
<evidence type="ECO:0000256" key="3">
    <source>
        <dbReference type="ARBA" id="ARBA00022603"/>
    </source>
</evidence>
<organism evidence="12 13">
    <name type="scientific">Spirobacillus cienkowskii</name>
    <dbReference type="NCBI Taxonomy" id="495820"/>
    <lineage>
        <taxon>Bacteria</taxon>
        <taxon>Pseudomonadati</taxon>
        <taxon>Bdellovibrionota</taxon>
        <taxon>Oligoflexia</taxon>
        <taxon>Silvanigrellales</taxon>
        <taxon>Spirobacillus</taxon>
    </lineage>
</organism>
<dbReference type="GO" id="GO:0002098">
    <property type="term" value="P:tRNA wobble uridine modification"/>
    <property type="evidence" value="ECO:0007669"/>
    <property type="project" value="TreeGrafter"/>
</dbReference>
<dbReference type="EMBL" id="QOVW01000069">
    <property type="protein sequence ID" value="RDB36021.1"/>
    <property type="molecule type" value="Genomic_DNA"/>
</dbReference>
<dbReference type="PANTHER" id="PTHR11806:SF2">
    <property type="entry name" value="METHYLENETETRAHYDROFOLATE--TRNA-(URACIL-5-)-METHYLTRANSFERASE TRMFO"/>
    <property type="match status" value="1"/>
</dbReference>
<reference evidence="12" key="1">
    <citation type="submission" date="2018-04" db="EMBL/GenBank/DDBJ databases">
        <title>Draft genome sequence of the Candidatus Spirobacillus cienkowskii, a pathogen of freshwater Daphnia species, reconstructed from hemolymph metagenomic reads.</title>
        <authorList>
            <person name="Bresciani L."/>
            <person name="Lemos L.N."/>
            <person name="Wale N."/>
            <person name="Lin J.Y."/>
            <person name="Fernandes G.R."/>
            <person name="Duffy M.A."/>
            <person name="Rodrigues J.M."/>
        </authorList>
    </citation>
    <scope>NUCLEOTIDE SEQUENCE [LARGE SCALE GENOMIC DNA]</scope>
    <source>
        <strain evidence="12">Binning01</strain>
    </source>
</reference>
<comment type="function">
    <text evidence="10">Catalyzes the folate-dependent formation of 5-methyl-uridine at position 54 (M-5-U54) in all tRNAs.</text>
</comment>
<evidence type="ECO:0000256" key="7">
    <source>
        <dbReference type="ARBA" id="ARBA00022827"/>
    </source>
</evidence>
<protein>
    <recommendedName>
        <fullName evidence="10">Methylenetetrahydrofolate--tRNA-(uracil-5-)-methyltransferase TrmFO</fullName>
        <ecNumber evidence="10">2.1.1.74</ecNumber>
    </recommendedName>
    <alternativeName>
        <fullName evidence="10">Folate-dependent tRNA (uracil-5-)-methyltransferase</fullName>
    </alternativeName>
    <alternativeName>
        <fullName evidence="10">Folate-dependent tRNA(M-5-U54)-methyltransferase</fullName>
    </alternativeName>
</protein>
<keyword evidence="7 10" id="KW-0274">FAD</keyword>
<evidence type="ECO:0000259" key="11">
    <source>
        <dbReference type="Pfam" id="PF01134"/>
    </source>
</evidence>
<dbReference type="SUPFAM" id="SSF51905">
    <property type="entry name" value="FAD/NAD(P)-binding domain"/>
    <property type="match status" value="1"/>
</dbReference>